<proteinExistence type="predicted"/>
<dbReference type="Pfam" id="PF14244">
    <property type="entry name" value="Retrotran_gag_3"/>
    <property type="match status" value="1"/>
</dbReference>
<dbReference type="AlphaFoldDB" id="A0AAW2R1Z7"/>
<feature type="domain" description="Retrotransposon Copia-like N-terminal" evidence="2">
    <location>
        <begin position="28"/>
        <end position="73"/>
    </location>
</feature>
<feature type="region of interest" description="Disordered" evidence="1">
    <location>
        <begin position="1"/>
        <end position="35"/>
    </location>
</feature>
<protein>
    <recommendedName>
        <fullName evidence="2">Retrotransposon Copia-like N-terminal domain-containing protein</fullName>
    </recommendedName>
</protein>
<organism evidence="3">
    <name type="scientific">Sesamum radiatum</name>
    <name type="common">Black benniseed</name>
    <dbReference type="NCBI Taxonomy" id="300843"/>
    <lineage>
        <taxon>Eukaryota</taxon>
        <taxon>Viridiplantae</taxon>
        <taxon>Streptophyta</taxon>
        <taxon>Embryophyta</taxon>
        <taxon>Tracheophyta</taxon>
        <taxon>Spermatophyta</taxon>
        <taxon>Magnoliopsida</taxon>
        <taxon>eudicotyledons</taxon>
        <taxon>Gunneridae</taxon>
        <taxon>Pentapetalae</taxon>
        <taxon>asterids</taxon>
        <taxon>lamiids</taxon>
        <taxon>Lamiales</taxon>
        <taxon>Pedaliaceae</taxon>
        <taxon>Sesamum</taxon>
    </lineage>
</organism>
<gene>
    <name evidence="3" type="ORF">Sradi_3310800</name>
</gene>
<evidence type="ECO:0000313" key="3">
    <source>
        <dbReference type="EMBL" id="KAL0373951.1"/>
    </source>
</evidence>
<accession>A0AAW2R1Z7</accession>
<dbReference type="PANTHER" id="PTHR37610:SF40">
    <property type="entry name" value="OS01G0909600 PROTEIN"/>
    <property type="match status" value="1"/>
</dbReference>
<reference evidence="3" key="1">
    <citation type="submission" date="2020-06" db="EMBL/GenBank/DDBJ databases">
        <authorList>
            <person name="Li T."/>
            <person name="Hu X."/>
            <person name="Zhang T."/>
            <person name="Song X."/>
            <person name="Zhang H."/>
            <person name="Dai N."/>
            <person name="Sheng W."/>
            <person name="Hou X."/>
            <person name="Wei L."/>
        </authorList>
    </citation>
    <scope>NUCLEOTIDE SEQUENCE</scope>
    <source>
        <strain evidence="3">G02</strain>
        <tissue evidence="3">Leaf</tissue>
    </source>
</reference>
<sequence>MATTQSGSLADGASTTVSRQSLDNPQSNEGSGLTLVSSPLTGDNYLVWSRAVRFALGAKKRLSFIDGRVTRPADDSKELDEWKRNDYMVITWILNSVSKKIVDAFIYVSSARSLWLQLEARYGDSNGPMIYNLECQISSITQGEMSVTEYFTKITMLWDELTCLDPVPACTYNVHRQVSEREASRQLMRFLMGLNAVFDHVRSQILLMEPRPHVEKAFSMVHSVEKQLQVQIHLPESSAIYQIQQKGWKGRGVIYKRSAMCDYCKKSGHQKDQCFKLTGIPEWYRNLNEKKKKGAGRGRGFIVAVGEATLSTSAQTLNPSFADMEN</sequence>
<evidence type="ECO:0000256" key="1">
    <source>
        <dbReference type="SAM" id="MobiDB-lite"/>
    </source>
</evidence>
<name>A0AAW2R1Z7_SESRA</name>
<dbReference type="PANTHER" id="PTHR37610">
    <property type="entry name" value="CCHC-TYPE DOMAIN-CONTAINING PROTEIN"/>
    <property type="match status" value="1"/>
</dbReference>
<dbReference type="EMBL" id="JACGWJ010000014">
    <property type="protein sequence ID" value="KAL0373951.1"/>
    <property type="molecule type" value="Genomic_DNA"/>
</dbReference>
<dbReference type="InterPro" id="IPR029472">
    <property type="entry name" value="Copia-like_N"/>
</dbReference>
<evidence type="ECO:0000259" key="2">
    <source>
        <dbReference type="Pfam" id="PF14244"/>
    </source>
</evidence>
<reference evidence="3" key="2">
    <citation type="journal article" date="2024" name="Plant">
        <title>Genomic evolution and insights into agronomic trait innovations of Sesamum species.</title>
        <authorList>
            <person name="Miao H."/>
            <person name="Wang L."/>
            <person name="Qu L."/>
            <person name="Liu H."/>
            <person name="Sun Y."/>
            <person name="Le M."/>
            <person name="Wang Q."/>
            <person name="Wei S."/>
            <person name="Zheng Y."/>
            <person name="Lin W."/>
            <person name="Duan Y."/>
            <person name="Cao H."/>
            <person name="Xiong S."/>
            <person name="Wang X."/>
            <person name="Wei L."/>
            <person name="Li C."/>
            <person name="Ma Q."/>
            <person name="Ju M."/>
            <person name="Zhao R."/>
            <person name="Li G."/>
            <person name="Mu C."/>
            <person name="Tian Q."/>
            <person name="Mei H."/>
            <person name="Zhang T."/>
            <person name="Gao T."/>
            <person name="Zhang H."/>
        </authorList>
    </citation>
    <scope>NUCLEOTIDE SEQUENCE</scope>
    <source>
        <strain evidence="3">G02</strain>
    </source>
</reference>
<comment type="caution">
    <text evidence="3">The sequence shown here is derived from an EMBL/GenBank/DDBJ whole genome shotgun (WGS) entry which is preliminary data.</text>
</comment>